<dbReference type="PANTHER" id="PTHR43308:SF5">
    <property type="entry name" value="S-LAYER PROTEIN _ PEPTIDOGLYCAN ENDO-BETA-N-ACETYLGLUCOSAMINIDASE"/>
    <property type="match status" value="1"/>
</dbReference>
<gene>
    <name evidence="3" type="ORF">BK816_08555</name>
</gene>
<keyword evidence="1" id="KW-0732">Signal</keyword>
<dbReference type="PROSITE" id="PS51272">
    <property type="entry name" value="SLH"/>
    <property type="match status" value="2"/>
</dbReference>
<feature type="domain" description="SLH" evidence="2">
    <location>
        <begin position="136"/>
        <end position="199"/>
    </location>
</feature>
<evidence type="ECO:0000259" key="2">
    <source>
        <dbReference type="PROSITE" id="PS51272"/>
    </source>
</evidence>
<dbReference type="STRING" id="1912795.BK816_08555"/>
<reference evidence="3 4" key="1">
    <citation type="submission" date="2016-10" db="EMBL/GenBank/DDBJ databases">
        <title>Actinomyces aegypiusis sp. nov., isolated from the Aegypius monachus in Qinghai Tibet Plateau China.</title>
        <authorList>
            <person name="Wang Y."/>
        </authorList>
    </citation>
    <scope>NUCLEOTIDE SEQUENCE [LARGE SCALE GENOMIC DNA]</scope>
    <source>
        <strain evidence="3 4">VUL4_3</strain>
    </source>
</reference>
<name>A0A1D9MLR5_9ACTO</name>
<dbReference type="Proteomes" id="UP000176288">
    <property type="component" value="Chromosome"/>
</dbReference>
<dbReference type="KEGG" id="avu:BK816_08555"/>
<evidence type="ECO:0000256" key="1">
    <source>
        <dbReference type="SAM" id="SignalP"/>
    </source>
</evidence>
<sequence length="315" mass="36122">MNGSGDKFFFMKHLNIVLAGALVAAAGLMPAQAFAKGIDEQFMWKENATKKTTKVHKGGYNVFPRWTKEGKRYKPSPFKDVPGNSLFADEIWWAKDTKVTTGYGDGTFRPLNNVERQAVLAFLYRMAGSPAVKLPAQSPFKDVPTNAPFFKEIVWGVQQGITNGWPDKTFRPKEPVKRNAMAAFLYRLGHKRPDLLAQDLRTIEKESLPKSKLRDISGDQFIKEIKWLEKSAITTGYAGGYYRPLGNVHRDAMIAFTLRFKKNFVRYQLYFPNRPEVDCTGDRCSYFINDATARFPFKCEYFTQKTQDLFWQCKK</sequence>
<evidence type="ECO:0000313" key="3">
    <source>
        <dbReference type="EMBL" id="AOZ73321.1"/>
    </source>
</evidence>
<dbReference type="InterPro" id="IPR001119">
    <property type="entry name" value="SLH_dom"/>
</dbReference>
<proteinExistence type="predicted"/>
<dbReference type="InterPro" id="IPR051465">
    <property type="entry name" value="Cell_Envelope_Struct_Comp"/>
</dbReference>
<accession>A0A1D9MLR5</accession>
<keyword evidence="4" id="KW-1185">Reference proteome</keyword>
<dbReference type="PANTHER" id="PTHR43308">
    <property type="entry name" value="OUTER MEMBRANE PROTEIN ALPHA-RELATED"/>
    <property type="match status" value="1"/>
</dbReference>
<feature type="domain" description="SLH" evidence="2">
    <location>
        <begin position="74"/>
        <end position="135"/>
    </location>
</feature>
<dbReference type="AlphaFoldDB" id="A0A1D9MLR5"/>
<dbReference type="EMBL" id="CP017812">
    <property type="protein sequence ID" value="AOZ73321.1"/>
    <property type="molecule type" value="Genomic_DNA"/>
</dbReference>
<protein>
    <recommendedName>
        <fullName evidence="2">SLH domain-containing protein</fullName>
    </recommendedName>
</protein>
<feature type="chain" id="PRO_5009443816" description="SLH domain-containing protein" evidence="1">
    <location>
        <begin position="36"/>
        <end position="315"/>
    </location>
</feature>
<organism evidence="3 4">
    <name type="scientific">Boudabousia tangfeifanii</name>
    <dbReference type="NCBI Taxonomy" id="1912795"/>
    <lineage>
        <taxon>Bacteria</taxon>
        <taxon>Bacillati</taxon>
        <taxon>Actinomycetota</taxon>
        <taxon>Actinomycetes</taxon>
        <taxon>Actinomycetales</taxon>
        <taxon>Actinomycetaceae</taxon>
        <taxon>Boudabousia</taxon>
    </lineage>
</organism>
<dbReference type="Pfam" id="PF00395">
    <property type="entry name" value="SLH"/>
    <property type="match status" value="3"/>
</dbReference>
<feature type="signal peptide" evidence="1">
    <location>
        <begin position="1"/>
        <end position="35"/>
    </location>
</feature>
<evidence type="ECO:0000313" key="4">
    <source>
        <dbReference type="Proteomes" id="UP000176288"/>
    </source>
</evidence>
<dbReference type="OrthoDB" id="5140323at2"/>